<gene>
    <name evidence="9" type="ORF">DFP97_10621</name>
</gene>
<feature type="transmembrane region" description="Helical" evidence="7">
    <location>
        <begin position="22"/>
        <end position="41"/>
    </location>
</feature>
<dbReference type="EMBL" id="QPJD01000006">
    <property type="protein sequence ID" value="RCW48322.1"/>
    <property type="molecule type" value="Genomic_DNA"/>
</dbReference>
<accession>A0A368W0G7</accession>
<evidence type="ECO:0000313" key="9">
    <source>
        <dbReference type="EMBL" id="RCW48322.1"/>
    </source>
</evidence>
<organism evidence="9 10">
    <name type="scientific">Paenibacillus prosopidis</name>
    <dbReference type="NCBI Taxonomy" id="630520"/>
    <lineage>
        <taxon>Bacteria</taxon>
        <taxon>Bacillati</taxon>
        <taxon>Bacillota</taxon>
        <taxon>Bacilli</taxon>
        <taxon>Bacillales</taxon>
        <taxon>Paenibacillaceae</taxon>
        <taxon>Paenibacillus</taxon>
    </lineage>
</organism>
<keyword evidence="4 7" id="KW-0812">Transmembrane</keyword>
<dbReference type="InterPro" id="IPR020846">
    <property type="entry name" value="MFS_dom"/>
</dbReference>
<comment type="caution">
    <text evidence="9">The sequence shown here is derived from an EMBL/GenBank/DDBJ whole genome shotgun (WGS) entry which is preliminary data.</text>
</comment>
<keyword evidence="3" id="KW-1003">Cell membrane</keyword>
<feature type="transmembrane region" description="Helical" evidence="7">
    <location>
        <begin position="398"/>
        <end position="431"/>
    </location>
</feature>
<evidence type="ECO:0000259" key="8">
    <source>
        <dbReference type="PROSITE" id="PS50850"/>
    </source>
</evidence>
<comment type="subcellular location">
    <subcellularLocation>
        <location evidence="1">Cell membrane</location>
        <topology evidence="1">Multi-pass membrane protein</topology>
    </subcellularLocation>
</comment>
<feature type="domain" description="Major facilitator superfamily (MFS) profile" evidence="8">
    <location>
        <begin position="27"/>
        <end position="442"/>
    </location>
</feature>
<feature type="transmembrane region" description="Helical" evidence="7">
    <location>
        <begin position="93"/>
        <end position="110"/>
    </location>
</feature>
<dbReference type="PROSITE" id="PS50850">
    <property type="entry name" value="MFS"/>
    <property type="match status" value="1"/>
</dbReference>
<evidence type="ECO:0000256" key="1">
    <source>
        <dbReference type="ARBA" id="ARBA00004651"/>
    </source>
</evidence>
<reference evidence="9 10" key="1">
    <citation type="submission" date="2018-07" db="EMBL/GenBank/DDBJ databases">
        <title>Genomic Encyclopedia of Type Strains, Phase III (KMG-III): the genomes of soil and plant-associated and newly described type strains.</title>
        <authorList>
            <person name="Whitman W."/>
        </authorList>
    </citation>
    <scope>NUCLEOTIDE SEQUENCE [LARGE SCALE GENOMIC DNA]</scope>
    <source>
        <strain evidence="9 10">CECT 7506</strain>
    </source>
</reference>
<protein>
    <submittedName>
        <fullName evidence="9">Na+/melibiose symporter-like transporter</fullName>
    </submittedName>
</protein>
<dbReference type="InterPro" id="IPR050171">
    <property type="entry name" value="MFS_Transporters"/>
</dbReference>
<evidence type="ECO:0000256" key="3">
    <source>
        <dbReference type="ARBA" id="ARBA00022475"/>
    </source>
</evidence>
<keyword evidence="2" id="KW-0813">Transport</keyword>
<evidence type="ECO:0000256" key="4">
    <source>
        <dbReference type="ARBA" id="ARBA00022692"/>
    </source>
</evidence>
<dbReference type="OrthoDB" id="4822895at2"/>
<keyword evidence="10" id="KW-1185">Reference proteome</keyword>
<dbReference type="GO" id="GO:0005886">
    <property type="term" value="C:plasma membrane"/>
    <property type="evidence" value="ECO:0007669"/>
    <property type="project" value="UniProtKB-SubCell"/>
</dbReference>
<dbReference type="Proteomes" id="UP000252415">
    <property type="component" value="Unassembled WGS sequence"/>
</dbReference>
<dbReference type="Gene3D" id="1.20.1250.20">
    <property type="entry name" value="MFS general substrate transporter like domains"/>
    <property type="match status" value="2"/>
</dbReference>
<evidence type="ECO:0000256" key="2">
    <source>
        <dbReference type="ARBA" id="ARBA00022448"/>
    </source>
</evidence>
<evidence type="ECO:0000256" key="7">
    <source>
        <dbReference type="SAM" id="Phobius"/>
    </source>
</evidence>
<sequence>MHPEWGWVRSFLRYIRMIMKSIRLRGGILILFVSAIMYWIGFSMLRPMVALYFESAGYTTALIGLIMALGAIIPVLFAMPAGSIIDRIGVRRSVLSGSALMLASGVLYWLGGSLSLLWPILGGQVMLGLGSLLSWGALQASAAITSDGEGAAGGRERLLPNFAFANSIAQFTGPLLGGLLADFGSYTSVYASFTVLSLVSGLLALFLPAKLEISIEAEGDTLKAMKLEENNGMNSAMPRAREEAPFHFWRSYSSGYLLLKGNRPFYMAIFLNAVLFVLVDVKGTFVPLYLAAQNLSNTKIGSILSISGAASLLIRPFIGLLLRLLGHHYMMIGSILLGAFCLLVLALQPPLWMIIILLFSWGICTGVNQPMALIMVARNVEKHEQGMGMSLRTMSNRLVQVANPLVFGLLSGTIGIALGFGVFGIGLIALAGITHRMSRNTSMGGSIAGKNSRQGVRESG</sequence>
<feature type="transmembrane region" description="Helical" evidence="7">
    <location>
        <begin position="302"/>
        <end position="322"/>
    </location>
</feature>
<dbReference type="SUPFAM" id="SSF103473">
    <property type="entry name" value="MFS general substrate transporter"/>
    <property type="match status" value="1"/>
</dbReference>
<dbReference type="InterPro" id="IPR011701">
    <property type="entry name" value="MFS"/>
</dbReference>
<feature type="transmembrane region" description="Helical" evidence="7">
    <location>
        <begin position="158"/>
        <end position="181"/>
    </location>
</feature>
<dbReference type="InterPro" id="IPR036259">
    <property type="entry name" value="MFS_trans_sf"/>
</dbReference>
<feature type="transmembrane region" description="Helical" evidence="7">
    <location>
        <begin position="329"/>
        <end position="347"/>
    </location>
</feature>
<proteinExistence type="predicted"/>
<keyword evidence="6 7" id="KW-0472">Membrane</keyword>
<evidence type="ECO:0000256" key="5">
    <source>
        <dbReference type="ARBA" id="ARBA00022989"/>
    </source>
</evidence>
<evidence type="ECO:0000313" key="10">
    <source>
        <dbReference type="Proteomes" id="UP000252415"/>
    </source>
</evidence>
<keyword evidence="5 7" id="KW-1133">Transmembrane helix</keyword>
<feature type="transmembrane region" description="Helical" evidence="7">
    <location>
        <begin position="116"/>
        <end position="138"/>
    </location>
</feature>
<name>A0A368W0G7_9BACL</name>
<feature type="transmembrane region" description="Helical" evidence="7">
    <location>
        <begin position="61"/>
        <end position="81"/>
    </location>
</feature>
<feature type="transmembrane region" description="Helical" evidence="7">
    <location>
        <begin position="265"/>
        <end position="290"/>
    </location>
</feature>
<dbReference type="GO" id="GO:0022857">
    <property type="term" value="F:transmembrane transporter activity"/>
    <property type="evidence" value="ECO:0007669"/>
    <property type="project" value="InterPro"/>
</dbReference>
<dbReference type="Pfam" id="PF07690">
    <property type="entry name" value="MFS_1"/>
    <property type="match status" value="1"/>
</dbReference>
<evidence type="ECO:0000256" key="6">
    <source>
        <dbReference type="ARBA" id="ARBA00023136"/>
    </source>
</evidence>
<dbReference type="PANTHER" id="PTHR23517:SF3">
    <property type="entry name" value="INTEGRAL MEMBRANE TRANSPORT PROTEIN"/>
    <property type="match status" value="1"/>
</dbReference>
<feature type="transmembrane region" description="Helical" evidence="7">
    <location>
        <begin position="187"/>
        <end position="207"/>
    </location>
</feature>
<dbReference type="PANTHER" id="PTHR23517">
    <property type="entry name" value="RESISTANCE PROTEIN MDTM, PUTATIVE-RELATED-RELATED"/>
    <property type="match status" value="1"/>
</dbReference>
<dbReference type="AlphaFoldDB" id="A0A368W0G7"/>